<accession>A0AAF0G0V9</accession>
<dbReference type="PANTHER" id="PTHR42924">
    <property type="entry name" value="EXONUCLEASE"/>
    <property type="match status" value="1"/>
</dbReference>
<dbReference type="Gene3D" id="3.20.20.140">
    <property type="entry name" value="Metal-dependent hydrolases"/>
    <property type="match status" value="1"/>
</dbReference>
<keyword evidence="3" id="KW-1185">Reference proteome</keyword>
<dbReference type="GO" id="GO:0035312">
    <property type="term" value="F:5'-3' DNA exonuclease activity"/>
    <property type="evidence" value="ECO:0007669"/>
    <property type="project" value="TreeGrafter"/>
</dbReference>
<dbReference type="RefSeq" id="WP_278100832.1">
    <property type="nucleotide sequence ID" value="NZ_CP091092.1"/>
</dbReference>
<dbReference type="Pfam" id="PF13263">
    <property type="entry name" value="PHP_C"/>
    <property type="match status" value="1"/>
</dbReference>
<organism evidence="2 3">
    <name type="scientific">Methanomicrobium antiquum</name>
    <dbReference type="NCBI Taxonomy" id="487686"/>
    <lineage>
        <taxon>Archaea</taxon>
        <taxon>Methanobacteriati</taxon>
        <taxon>Methanobacteriota</taxon>
        <taxon>Stenosarchaea group</taxon>
        <taxon>Methanomicrobia</taxon>
        <taxon>Methanomicrobiales</taxon>
        <taxon>Methanomicrobiaceae</taxon>
        <taxon>Methanomicrobium</taxon>
    </lineage>
</organism>
<dbReference type="NCBIfam" id="NF038032">
    <property type="entry name" value="CehA_McbA_metalo"/>
    <property type="match status" value="1"/>
</dbReference>
<dbReference type="PANTHER" id="PTHR42924:SF3">
    <property type="entry name" value="POLYMERASE_HISTIDINOL PHOSPHATASE N-TERMINAL DOMAIN-CONTAINING PROTEIN"/>
    <property type="match status" value="1"/>
</dbReference>
<dbReference type="SMART" id="SM00481">
    <property type="entry name" value="POLIIIAc"/>
    <property type="match status" value="1"/>
</dbReference>
<dbReference type="EMBL" id="CP091092">
    <property type="protein sequence ID" value="WFN37999.1"/>
    <property type="molecule type" value="Genomic_DNA"/>
</dbReference>
<sequence>MLKCDMHIHTNYSHDGESSVEEVLEKAKKVGLDAIAIVDHDTVAGAQHALTIKSDVLVIPGIEVSTKHGHLLVLGVNKVIPPGLDFFKTVKIARDMGGLLILPHPYHQLRHGVAIKLKSAIEAVDAVESFNSRYIVGSANKKAGRKARFFGKPCVAGSDAHNARFVGYGITKIDAEKNIPSIFAAIRGGKTEAGGKMTPLRAYTGQSLKNTKRKIMRRVHRR</sequence>
<name>A0AAF0G0V9_9EURY</name>
<dbReference type="InterPro" id="IPR052018">
    <property type="entry name" value="PHP_domain"/>
</dbReference>
<feature type="domain" description="Polymerase/histidinol phosphatase N-terminal" evidence="1">
    <location>
        <begin position="4"/>
        <end position="68"/>
    </location>
</feature>
<reference evidence="2" key="1">
    <citation type="submission" date="2022-01" db="EMBL/GenBank/DDBJ databases">
        <title>Complete genome of Methanomicrobium antiquum DSM 21220.</title>
        <authorList>
            <person name="Chen S.-C."/>
            <person name="You Y.-T."/>
            <person name="Zhou Y.-Z."/>
            <person name="Lai M.-C."/>
        </authorList>
    </citation>
    <scope>NUCLEOTIDE SEQUENCE</scope>
    <source>
        <strain evidence="2">DSM 21220</strain>
    </source>
</reference>
<gene>
    <name evidence="2" type="ORF">L1994_08615</name>
</gene>
<protein>
    <submittedName>
        <fullName evidence="2">PHP domain-containing protein</fullName>
    </submittedName>
</protein>
<dbReference type="Proteomes" id="UP001218895">
    <property type="component" value="Chromosome"/>
</dbReference>
<dbReference type="GO" id="GO:0004534">
    <property type="term" value="F:5'-3' RNA exonuclease activity"/>
    <property type="evidence" value="ECO:0007669"/>
    <property type="project" value="TreeGrafter"/>
</dbReference>
<proteinExistence type="predicted"/>
<dbReference type="InterPro" id="IPR003141">
    <property type="entry name" value="Pol/His_phosphatase_N"/>
</dbReference>
<evidence type="ECO:0000313" key="2">
    <source>
        <dbReference type="EMBL" id="WFN37999.1"/>
    </source>
</evidence>
<dbReference type="Pfam" id="PF02811">
    <property type="entry name" value="PHP"/>
    <property type="match status" value="1"/>
</dbReference>
<dbReference type="CDD" id="cd07432">
    <property type="entry name" value="PHP_HisPPase"/>
    <property type="match status" value="1"/>
</dbReference>
<dbReference type="InterPro" id="IPR004013">
    <property type="entry name" value="PHP_dom"/>
</dbReference>
<dbReference type="GeneID" id="79950455"/>
<dbReference type="SUPFAM" id="SSF89550">
    <property type="entry name" value="PHP domain-like"/>
    <property type="match status" value="1"/>
</dbReference>
<dbReference type="InterPro" id="IPR016195">
    <property type="entry name" value="Pol/histidinol_Pase-like"/>
</dbReference>
<dbReference type="KEGG" id="manq:L1994_08615"/>
<dbReference type="AlphaFoldDB" id="A0AAF0G0V9"/>
<evidence type="ECO:0000259" key="1">
    <source>
        <dbReference type="SMART" id="SM00481"/>
    </source>
</evidence>
<evidence type="ECO:0000313" key="3">
    <source>
        <dbReference type="Proteomes" id="UP001218895"/>
    </source>
</evidence>